<dbReference type="EMBL" id="VIWP01000017">
    <property type="protein sequence ID" value="TWF43915.1"/>
    <property type="molecule type" value="Genomic_DNA"/>
</dbReference>
<keyword evidence="3" id="KW-1185">Reference proteome</keyword>
<gene>
    <name evidence="2" type="ORF">FHW37_1173</name>
</gene>
<reference evidence="2 3" key="1">
    <citation type="submission" date="2019-06" db="EMBL/GenBank/DDBJ databases">
        <title>Sorghum-associated microbial communities from plants grown in Nebraska, USA.</title>
        <authorList>
            <person name="Schachtman D."/>
        </authorList>
    </citation>
    <scope>NUCLEOTIDE SEQUENCE [LARGE SCALE GENOMIC DNA]</scope>
    <source>
        <strain evidence="2 3">1225</strain>
    </source>
</reference>
<evidence type="ECO:0000313" key="3">
    <source>
        <dbReference type="Proteomes" id="UP000320653"/>
    </source>
</evidence>
<comment type="caution">
    <text evidence="2">The sequence shown here is derived from an EMBL/GenBank/DDBJ whole genome shotgun (WGS) entry which is preliminary data.</text>
</comment>
<sequence>MTLIKASLATLLILGVLPGLAAAGGGTLPEKVRMANSRFKDVNAAVKEGYAPIPCTSGIDGGAMGIHYVNPELIKDEAIDLARPEAVMYEPDDSGKMKLVAVEYITTKGPANLEGQLFSLTGAPNRYGLPAFYELHVWAWKDNPKGPFADMNPTVSCRHAHAQVETPSQDRLQKQARLTTIVSHAQ</sequence>
<evidence type="ECO:0000256" key="1">
    <source>
        <dbReference type="SAM" id="SignalP"/>
    </source>
</evidence>
<keyword evidence="1" id="KW-0732">Signal</keyword>
<accession>A0A561Q0R0</accession>
<name>A0A561Q0R0_9HYPH</name>
<feature type="signal peptide" evidence="1">
    <location>
        <begin position="1"/>
        <end position="21"/>
    </location>
</feature>
<dbReference type="RefSeq" id="WP_246691021.1">
    <property type="nucleotide sequence ID" value="NZ_VIWP01000017.1"/>
</dbReference>
<proteinExistence type="predicted"/>
<dbReference type="AlphaFoldDB" id="A0A561Q0R0"/>
<feature type="chain" id="PRO_5022065514" evidence="1">
    <location>
        <begin position="22"/>
        <end position="186"/>
    </location>
</feature>
<protein>
    <submittedName>
        <fullName evidence="2">Uncharacterized protein</fullName>
    </submittedName>
</protein>
<organism evidence="2 3">
    <name type="scientific">Neorhizobium alkalisoli</name>
    <dbReference type="NCBI Taxonomy" id="528178"/>
    <lineage>
        <taxon>Bacteria</taxon>
        <taxon>Pseudomonadati</taxon>
        <taxon>Pseudomonadota</taxon>
        <taxon>Alphaproteobacteria</taxon>
        <taxon>Hyphomicrobiales</taxon>
        <taxon>Rhizobiaceae</taxon>
        <taxon>Rhizobium/Agrobacterium group</taxon>
        <taxon>Neorhizobium</taxon>
    </lineage>
</organism>
<dbReference type="Proteomes" id="UP000320653">
    <property type="component" value="Unassembled WGS sequence"/>
</dbReference>
<evidence type="ECO:0000313" key="2">
    <source>
        <dbReference type="EMBL" id="TWF43915.1"/>
    </source>
</evidence>